<dbReference type="PROSITE" id="PS00139">
    <property type="entry name" value="THIOL_PROTEASE_CYS"/>
    <property type="match status" value="1"/>
</dbReference>
<proteinExistence type="inferred from homology"/>
<keyword evidence="6" id="KW-1015">Disulfide bond</keyword>
<evidence type="ECO:0000256" key="2">
    <source>
        <dbReference type="ARBA" id="ARBA00022670"/>
    </source>
</evidence>
<dbReference type="AlphaFoldDB" id="A0A922HVU1"/>
<dbReference type="InterPro" id="IPR013201">
    <property type="entry name" value="Prot_inhib_I29"/>
</dbReference>
<evidence type="ECO:0000313" key="9">
    <source>
        <dbReference type="EMBL" id="KAH9511877.1"/>
    </source>
</evidence>
<dbReference type="InterPro" id="IPR039417">
    <property type="entry name" value="Peptidase_C1A_papain-like"/>
</dbReference>
<dbReference type="Gene3D" id="3.90.70.10">
    <property type="entry name" value="Cysteine proteinases"/>
    <property type="match status" value="1"/>
</dbReference>
<keyword evidence="10" id="KW-1185">Reference proteome</keyword>
<dbReference type="SMART" id="SM00848">
    <property type="entry name" value="Inhibitor_I29"/>
    <property type="match status" value="1"/>
</dbReference>
<dbReference type="GO" id="GO:0006508">
    <property type="term" value="P:proteolysis"/>
    <property type="evidence" value="ECO:0007669"/>
    <property type="project" value="UniProtKB-KW"/>
</dbReference>
<keyword evidence="3" id="KW-0378">Hydrolase</keyword>
<accession>A0A922HVU1</accession>
<gene>
    <name evidence="9" type="ORF">DERF_010301</name>
</gene>
<dbReference type="SMART" id="SM00645">
    <property type="entry name" value="Pept_C1"/>
    <property type="match status" value="1"/>
</dbReference>
<dbReference type="Proteomes" id="UP000790347">
    <property type="component" value="Unassembled WGS sequence"/>
</dbReference>
<feature type="domain" description="Cathepsin propeptide inhibitor" evidence="8">
    <location>
        <begin position="31"/>
        <end position="90"/>
    </location>
</feature>
<dbReference type="EMBL" id="ASGP02000004">
    <property type="protein sequence ID" value="KAH9511877.1"/>
    <property type="molecule type" value="Genomic_DNA"/>
</dbReference>
<reference evidence="9" key="1">
    <citation type="submission" date="2013-05" db="EMBL/GenBank/DDBJ databases">
        <authorList>
            <person name="Yim A.K.Y."/>
            <person name="Chan T.F."/>
            <person name="Ji K.M."/>
            <person name="Liu X.Y."/>
            <person name="Zhou J.W."/>
            <person name="Li R.Q."/>
            <person name="Yang K.Y."/>
            <person name="Li J."/>
            <person name="Li M."/>
            <person name="Law P.T.W."/>
            <person name="Wu Y.L."/>
            <person name="Cai Z.L."/>
            <person name="Qin H."/>
            <person name="Bao Y."/>
            <person name="Leung R.K.K."/>
            <person name="Ng P.K.S."/>
            <person name="Zou J."/>
            <person name="Zhong X.J."/>
            <person name="Ran P.X."/>
            <person name="Zhong N.S."/>
            <person name="Liu Z.G."/>
            <person name="Tsui S.K.W."/>
        </authorList>
    </citation>
    <scope>NUCLEOTIDE SEQUENCE</scope>
    <source>
        <strain evidence="9">Derf</strain>
        <tissue evidence="9">Whole organism</tissue>
    </source>
</reference>
<evidence type="ECO:0000256" key="4">
    <source>
        <dbReference type="ARBA" id="ARBA00022807"/>
    </source>
</evidence>
<dbReference type="PROSITE" id="PS00640">
    <property type="entry name" value="THIOL_PROTEASE_ASN"/>
    <property type="match status" value="1"/>
</dbReference>
<dbReference type="PANTHER" id="PTHR12411">
    <property type="entry name" value="CYSTEINE PROTEASE FAMILY C1-RELATED"/>
    <property type="match status" value="1"/>
</dbReference>
<evidence type="ECO:0000256" key="5">
    <source>
        <dbReference type="ARBA" id="ARBA00023145"/>
    </source>
</evidence>
<evidence type="ECO:0000256" key="6">
    <source>
        <dbReference type="ARBA" id="ARBA00023157"/>
    </source>
</evidence>
<dbReference type="InterPro" id="IPR025661">
    <property type="entry name" value="Pept_asp_AS"/>
</dbReference>
<keyword evidence="4" id="KW-0788">Thiol protease</keyword>
<dbReference type="InterPro" id="IPR038765">
    <property type="entry name" value="Papain-like_cys_pep_sf"/>
</dbReference>
<dbReference type="InterPro" id="IPR025660">
    <property type="entry name" value="Pept_his_AS"/>
</dbReference>
<dbReference type="CDD" id="cd02248">
    <property type="entry name" value="Peptidase_C1A"/>
    <property type="match status" value="1"/>
</dbReference>
<reference evidence="9" key="2">
    <citation type="journal article" date="2022" name="Res Sq">
        <title>Comparative Genomics Reveals Insights into the Divergent Evolution of Astigmatic Mites and Household Pest Adaptations.</title>
        <authorList>
            <person name="Xiong Q."/>
            <person name="Wan A.T.-Y."/>
            <person name="Liu X.-Y."/>
            <person name="Fung C.S.-H."/>
            <person name="Xiao X."/>
            <person name="Malainual N."/>
            <person name="Hou J."/>
            <person name="Wang L."/>
            <person name="Wang M."/>
            <person name="Yang K."/>
            <person name="Cui Y."/>
            <person name="Leung E."/>
            <person name="Nong W."/>
            <person name="Shin S.-K."/>
            <person name="Au S."/>
            <person name="Jeong K.Y."/>
            <person name="Chew F.T."/>
            <person name="Hui J."/>
            <person name="Leung T.F."/>
            <person name="Tungtrongchitr A."/>
            <person name="Zhong N."/>
            <person name="Liu Z."/>
            <person name="Tsui S."/>
        </authorList>
    </citation>
    <scope>NUCLEOTIDE SEQUENCE</scope>
    <source>
        <strain evidence="9">Derf</strain>
        <tissue evidence="9">Whole organism</tissue>
    </source>
</reference>
<evidence type="ECO:0000256" key="1">
    <source>
        <dbReference type="ARBA" id="ARBA00008455"/>
    </source>
</evidence>
<dbReference type="Pfam" id="PF08246">
    <property type="entry name" value="Inhibitor_I29"/>
    <property type="match status" value="1"/>
</dbReference>
<dbReference type="FunFam" id="3.90.70.10:FF:000006">
    <property type="entry name" value="Cathepsin S"/>
    <property type="match status" value="1"/>
</dbReference>
<dbReference type="GO" id="GO:0008234">
    <property type="term" value="F:cysteine-type peptidase activity"/>
    <property type="evidence" value="ECO:0007669"/>
    <property type="project" value="UniProtKB-KW"/>
</dbReference>
<comment type="similarity">
    <text evidence="1">Belongs to the peptidase C1 family.</text>
</comment>
<protein>
    <submittedName>
        <fullName evidence="9">Uncharacterized protein</fullName>
    </submittedName>
</protein>
<dbReference type="PRINTS" id="PR00705">
    <property type="entry name" value="PAPAIN"/>
</dbReference>
<organism evidence="9 10">
    <name type="scientific">Dermatophagoides farinae</name>
    <name type="common">American house dust mite</name>
    <dbReference type="NCBI Taxonomy" id="6954"/>
    <lineage>
        <taxon>Eukaryota</taxon>
        <taxon>Metazoa</taxon>
        <taxon>Ecdysozoa</taxon>
        <taxon>Arthropoda</taxon>
        <taxon>Chelicerata</taxon>
        <taxon>Arachnida</taxon>
        <taxon>Acari</taxon>
        <taxon>Acariformes</taxon>
        <taxon>Sarcoptiformes</taxon>
        <taxon>Astigmata</taxon>
        <taxon>Psoroptidia</taxon>
        <taxon>Analgoidea</taxon>
        <taxon>Pyroglyphidae</taxon>
        <taxon>Dermatophagoidinae</taxon>
        <taxon>Dermatophagoides</taxon>
    </lineage>
</organism>
<feature type="domain" description="Peptidase C1A papain C-terminal" evidence="7">
    <location>
        <begin position="120"/>
        <end position="337"/>
    </location>
</feature>
<evidence type="ECO:0000259" key="8">
    <source>
        <dbReference type="SMART" id="SM00848"/>
    </source>
</evidence>
<dbReference type="OrthoDB" id="10253408at2759"/>
<dbReference type="InterPro" id="IPR013128">
    <property type="entry name" value="Peptidase_C1A"/>
</dbReference>
<dbReference type="InterPro" id="IPR000169">
    <property type="entry name" value="Pept_cys_AS"/>
</dbReference>
<sequence length="338" mass="38162">MFLKYSLLLLFTIIITFINCLSYRELFQQEWNTYKDYHRKSYDANEDEFRFRVFMENKHLIAKHNQKAARGEKNYTLSLNEFADLMHHEFVHIMNGYKYDPSRQTKNGASLFLSPHNIQVPSEVDWRKHNLVTPVKNQGHCGSCWSFSATGSLEGQHARKSGHLVSLSEQNLVDCSAKYGNNGCNGGLMDYAFQYIESNHGIDTEKSYPYEGKVGKCRYTQRAVGATDTGFMDVPQGDEQKLKEAVATVGPVSVAIDASQPTFQFYDGGVYDEPECSSTELDHGVLVVGYGVDEQSGQEYWLVKNSWGIGWGLNGFIKMARNKNNQCGIATAASYPLV</sequence>
<evidence type="ECO:0000259" key="7">
    <source>
        <dbReference type="SMART" id="SM00645"/>
    </source>
</evidence>
<dbReference type="PROSITE" id="PS00639">
    <property type="entry name" value="THIOL_PROTEASE_HIS"/>
    <property type="match status" value="1"/>
</dbReference>
<dbReference type="Pfam" id="PF00112">
    <property type="entry name" value="Peptidase_C1"/>
    <property type="match status" value="1"/>
</dbReference>
<dbReference type="SUPFAM" id="SSF54001">
    <property type="entry name" value="Cysteine proteinases"/>
    <property type="match status" value="1"/>
</dbReference>
<keyword evidence="5" id="KW-0865">Zymogen</keyword>
<evidence type="ECO:0000256" key="3">
    <source>
        <dbReference type="ARBA" id="ARBA00022801"/>
    </source>
</evidence>
<name>A0A922HVU1_DERFA</name>
<keyword evidence="2" id="KW-0645">Protease</keyword>
<dbReference type="InterPro" id="IPR000668">
    <property type="entry name" value="Peptidase_C1A_C"/>
</dbReference>
<comment type="caution">
    <text evidence="9">The sequence shown here is derived from an EMBL/GenBank/DDBJ whole genome shotgun (WGS) entry which is preliminary data.</text>
</comment>
<evidence type="ECO:0000313" key="10">
    <source>
        <dbReference type="Proteomes" id="UP000790347"/>
    </source>
</evidence>